<feature type="transmembrane region" description="Helical" evidence="1">
    <location>
        <begin position="46"/>
        <end position="64"/>
    </location>
</feature>
<sequence>MAGPLLNLTIFTKSRAHTLRAISVATFPPGFFFLLIHGIATQRVNPAIGIIPLFLSASFSALLLANEKRCGCQSSGLSGTPIHLVVDLLLGIGLLVCLILSWVFLERSYGGGIMFGTYCTNFLIVNFSFHLYFVLSQIWDALQPGASYPASCPQCQFGPFTISKGGMRNGYAPLLDGDGEPTGSAEDARNAAESAV</sequence>
<gene>
    <name evidence="2" type="ORF">B0J11DRAFT_64427</name>
</gene>
<keyword evidence="1" id="KW-0472">Membrane</keyword>
<dbReference type="OrthoDB" id="5241710at2759"/>
<feature type="transmembrane region" description="Helical" evidence="1">
    <location>
        <begin position="111"/>
        <end position="135"/>
    </location>
</feature>
<keyword evidence="1" id="KW-1133">Transmembrane helix</keyword>
<feature type="transmembrane region" description="Helical" evidence="1">
    <location>
        <begin position="84"/>
        <end position="105"/>
    </location>
</feature>
<protein>
    <submittedName>
        <fullName evidence="2">Uncharacterized protein</fullName>
    </submittedName>
</protein>
<dbReference type="AlphaFoldDB" id="A0A9P9DI37"/>
<organism evidence="2 3">
    <name type="scientific">Dendryphion nanum</name>
    <dbReference type="NCBI Taxonomy" id="256645"/>
    <lineage>
        <taxon>Eukaryota</taxon>
        <taxon>Fungi</taxon>
        <taxon>Dikarya</taxon>
        <taxon>Ascomycota</taxon>
        <taxon>Pezizomycotina</taxon>
        <taxon>Dothideomycetes</taxon>
        <taxon>Pleosporomycetidae</taxon>
        <taxon>Pleosporales</taxon>
        <taxon>Torulaceae</taxon>
        <taxon>Dendryphion</taxon>
    </lineage>
</organism>
<keyword evidence="3" id="KW-1185">Reference proteome</keyword>
<accession>A0A9P9DI37</accession>
<name>A0A9P9DI37_9PLEO</name>
<comment type="caution">
    <text evidence="2">The sequence shown here is derived from an EMBL/GenBank/DDBJ whole genome shotgun (WGS) entry which is preliminary data.</text>
</comment>
<feature type="transmembrane region" description="Helical" evidence="1">
    <location>
        <begin position="21"/>
        <end position="40"/>
    </location>
</feature>
<dbReference type="EMBL" id="JAGMWT010000011">
    <property type="protein sequence ID" value="KAH7119604.1"/>
    <property type="molecule type" value="Genomic_DNA"/>
</dbReference>
<evidence type="ECO:0000313" key="3">
    <source>
        <dbReference type="Proteomes" id="UP000700596"/>
    </source>
</evidence>
<keyword evidence="1" id="KW-0812">Transmembrane</keyword>
<evidence type="ECO:0000256" key="1">
    <source>
        <dbReference type="SAM" id="Phobius"/>
    </source>
</evidence>
<evidence type="ECO:0000313" key="2">
    <source>
        <dbReference type="EMBL" id="KAH7119604.1"/>
    </source>
</evidence>
<proteinExistence type="predicted"/>
<dbReference type="Proteomes" id="UP000700596">
    <property type="component" value="Unassembled WGS sequence"/>
</dbReference>
<reference evidence="2" key="1">
    <citation type="journal article" date="2021" name="Nat. Commun.">
        <title>Genetic determinants of endophytism in the Arabidopsis root mycobiome.</title>
        <authorList>
            <person name="Mesny F."/>
            <person name="Miyauchi S."/>
            <person name="Thiergart T."/>
            <person name="Pickel B."/>
            <person name="Atanasova L."/>
            <person name="Karlsson M."/>
            <person name="Huettel B."/>
            <person name="Barry K.W."/>
            <person name="Haridas S."/>
            <person name="Chen C."/>
            <person name="Bauer D."/>
            <person name="Andreopoulos W."/>
            <person name="Pangilinan J."/>
            <person name="LaButti K."/>
            <person name="Riley R."/>
            <person name="Lipzen A."/>
            <person name="Clum A."/>
            <person name="Drula E."/>
            <person name="Henrissat B."/>
            <person name="Kohler A."/>
            <person name="Grigoriev I.V."/>
            <person name="Martin F.M."/>
            <person name="Hacquard S."/>
        </authorList>
    </citation>
    <scope>NUCLEOTIDE SEQUENCE</scope>
    <source>
        <strain evidence="2">MPI-CAGE-CH-0243</strain>
    </source>
</reference>